<dbReference type="Proteomes" id="UP000719412">
    <property type="component" value="Unassembled WGS sequence"/>
</dbReference>
<organism evidence="4 5">
    <name type="scientific">Tenebrio molitor</name>
    <name type="common">Yellow mealworm beetle</name>
    <dbReference type="NCBI Taxonomy" id="7067"/>
    <lineage>
        <taxon>Eukaryota</taxon>
        <taxon>Metazoa</taxon>
        <taxon>Ecdysozoa</taxon>
        <taxon>Arthropoda</taxon>
        <taxon>Hexapoda</taxon>
        <taxon>Insecta</taxon>
        <taxon>Pterygota</taxon>
        <taxon>Neoptera</taxon>
        <taxon>Endopterygota</taxon>
        <taxon>Coleoptera</taxon>
        <taxon>Polyphaga</taxon>
        <taxon>Cucujiformia</taxon>
        <taxon>Tenebrionidae</taxon>
        <taxon>Tenebrio</taxon>
    </lineage>
</organism>
<dbReference type="InterPro" id="IPR043128">
    <property type="entry name" value="Rev_trsase/Diguanyl_cyclase"/>
</dbReference>
<dbReference type="SUPFAM" id="SSF56672">
    <property type="entry name" value="DNA/RNA polymerases"/>
    <property type="match status" value="1"/>
</dbReference>
<dbReference type="GO" id="GO:0071897">
    <property type="term" value="P:DNA biosynthetic process"/>
    <property type="evidence" value="ECO:0007669"/>
    <property type="project" value="UniProtKB-ARBA"/>
</dbReference>
<evidence type="ECO:0000256" key="1">
    <source>
        <dbReference type="SAM" id="Coils"/>
    </source>
</evidence>
<dbReference type="EMBL" id="JABDTM020028380">
    <property type="protein sequence ID" value="KAH0809038.1"/>
    <property type="molecule type" value="Genomic_DNA"/>
</dbReference>
<reference evidence="4" key="1">
    <citation type="journal article" date="2020" name="J Insects Food Feed">
        <title>The yellow mealworm (Tenebrio molitor) genome: a resource for the emerging insects as food and feed industry.</title>
        <authorList>
            <person name="Eriksson T."/>
            <person name="Andere A."/>
            <person name="Kelstrup H."/>
            <person name="Emery V."/>
            <person name="Picard C."/>
        </authorList>
    </citation>
    <scope>NUCLEOTIDE SEQUENCE</scope>
    <source>
        <strain evidence="4">Stoneville</strain>
        <tissue evidence="4">Whole head</tissue>
    </source>
</reference>
<dbReference type="SUPFAM" id="SSF53098">
    <property type="entry name" value="Ribonuclease H-like"/>
    <property type="match status" value="1"/>
</dbReference>
<dbReference type="AlphaFoldDB" id="A0A8J6H6N1"/>
<dbReference type="InterPro" id="IPR012337">
    <property type="entry name" value="RNaseH-like_sf"/>
</dbReference>
<comment type="caution">
    <text evidence="4">The sequence shown here is derived from an EMBL/GenBank/DDBJ whole genome shotgun (WGS) entry which is preliminary data.</text>
</comment>
<protein>
    <recommendedName>
        <fullName evidence="3">Integrase catalytic domain-containing protein</fullName>
    </recommendedName>
</protein>
<feature type="domain" description="Integrase catalytic" evidence="3">
    <location>
        <begin position="469"/>
        <end position="561"/>
    </location>
</feature>
<keyword evidence="5" id="KW-1185">Reference proteome</keyword>
<gene>
    <name evidence="4" type="ORF">GEV33_013753</name>
</gene>
<evidence type="ECO:0000256" key="2">
    <source>
        <dbReference type="SAM" id="MobiDB-lite"/>
    </source>
</evidence>
<dbReference type="Gene3D" id="3.30.420.10">
    <property type="entry name" value="Ribonuclease H-like superfamily/Ribonuclease H"/>
    <property type="match status" value="1"/>
</dbReference>
<reference evidence="4" key="2">
    <citation type="submission" date="2021-08" db="EMBL/GenBank/DDBJ databases">
        <authorList>
            <person name="Eriksson T."/>
        </authorList>
    </citation>
    <scope>NUCLEOTIDE SEQUENCE</scope>
    <source>
        <strain evidence="4">Stoneville</strain>
        <tissue evidence="4">Whole head</tissue>
    </source>
</reference>
<dbReference type="GO" id="GO:0003676">
    <property type="term" value="F:nucleic acid binding"/>
    <property type="evidence" value="ECO:0007669"/>
    <property type="project" value="InterPro"/>
</dbReference>
<dbReference type="PROSITE" id="PS50994">
    <property type="entry name" value="INTEGRASE"/>
    <property type="match status" value="1"/>
</dbReference>
<dbReference type="InterPro" id="IPR043502">
    <property type="entry name" value="DNA/RNA_pol_sf"/>
</dbReference>
<dbReference type="InterPro" id="IPR000477">
    <property type="entry name" value="RT_dom"/>
</dbReference>
<dbReference type="GO" id="GO:0015074">
    <property type="term" value="P:DNA integration"/>
    <property type="evidence" value="ECO:0007669"/>
    <property type="project" value="InterPro"/>
</dbReference>
<feature type="region of interest" description="Disordered" evidence="2">
    <location>
        <begin position="449"/>
        <end position="477"/>
    </location>
</feature>
<sequence>MEEQMKLLLEQFAEQEKKRLEERREAKAKFLEEQEKKQEIEKKRILEHLEFTFKEKVEEKVTEIKKEVEEKVTDIQRSVGEKVGEIKKDVEGIKENFEGKAKEMKAKFKGLKTGLSGKLEAGLVKLKHPSFDGTTSWSMYKKQFEPATGANNWDDEGKAVALTLTLRGQALQILQTLSVEDPKNYAAFVKALELRYGDHHSAKCTTHSCEQERREVVHLAYHNGPAQFHHEIGTSVFVVGVRDSELQLALRLARHKKCANALVHALQFEAAKNASRPTAQRLRALDPQQPLGQLKKRNDSLLVEIHLDGVMVVGSTFDEHLKNLKEIFGRLRSAHLQLNAKKCQLFQQEVKFLGHVVPPAEIQTDLDKLEPCMVLQPQDGWITAEVKSEHLKDSDIVQILGATENGDQRPSWQEVSDKSPALKALWAQWDSLGVENGLLKRAWESVDGKAAGSPQVPSEGASGQKPPSGDAFGPRPELRIKCVPRRLRTSGGRKTRTTPLHPQSDVMVERFNRTMEQHLSKVVDQHQRDEDRHLPLFLLAYRAAIHETTHQTPAKILFGQELRLPCDLTFGSPARVPKDVTSYMDELQEAMHTIHDLTRSHILVASDRMKTRFDLKANTAGFREGDLVWLFNRQSCSRRYPRAKMKVLHLNRLAPYAGDNEQDDLIMQHHLASDWQDLSTTQLLNWPHVELTFRTKDICFVRLQATEFTRYLSFEAHDSNKSNQSIIEDVQETQPIYKRKCYSYTFLKEYFRVYMEALISTTKVSPSKLEEIQTILSQFLEDVRYIDVNNSIATNTAVLFRLSHLPFIRNKRLVRDNDTKADEARVAYCEEITPKINFALVYFMPKQKDTVPLSFEHTDQIKASQKMKVILPWIWYKCSYCQVEYSGENSKNRMLDHLKNDHKMEPDVHCILCKKQFKVLDLAACRWKHKCLESTSTAK</sequence>
<feature type="coiled-coil region" evidence="1">
    <location>
        <begin position="5"/>
        <end position="74"/>
    </location>
</feature>
<dbReference type="InterPro" id="IPR001584">
    <property type="entry name" value="Integrase_cat-core"/>
</dbReference>
<dbReference type="InterPro" id="IPR036397">
    <property type="entry name" value="RNaseH_sf"/>
</dbReference>
<dbReference type="Gene3D" id="3.30.70.270">
    <property type="match status" value="1"/>
</dbReference>
<dbReference type="GO" id="GO:0042575">
    <property type="term" value="C:DNA polymerase complex"/>
    <property type="evidence" value="ECO:0007669"/>
    <property type="project" value="UniProtKB-ARBA"/>
</dbReference>
<accession>A0A8J6H6N1</accession>
<name>A0A8J6H6N1_TENMO</name>
<evidence type="ECO:0000259" key="3">
    <source>
        <dbReference type="PROSITE" id="PS50994"/>
    </source>
</evidence>
<keyword evidence="1" id="KW-0175">Coiled coil</keyword>
<dbReference type="PANTHER" id="PTHR45823">
    <property type="entry name" value="T-SNARE COILED-COIL HOMOLOGY DOMAIN-CONTAINING PROTEIN"/>
    <property type="match status" value="1"/>
</dbReference>
<evidence type="ECO:0000313" key="5">
    <source>
        <dbReference type="Proteomes" id="UP000719412"/>
    </source>
</evidence>
<dbReference type="Pfam" id="PF00078">
    <property type="entry name" value="RVT_1"/>
    <property type="match status" value="1"/>
</dbReference>
<evidence type="ECO:0000313" key="4">
    <source>
        <dbReference type="EMBL" id="KAH0809038.1"/>
    </source>
</evidence>
<dbReference type="PANTHER" id="PTHR45823:SF1">
    <property type="entry name" value="T-SNARE COILED-COIL HOMOLOGY DOMAIN-CONTAINING PROTEIN"/>
    <property type="match status" value="1"/>
</dbReference>
<proteinExistence type="predicted"/>